<evidence type="ECO:0000256" key="1">
    <source>
        <dbReference type="SAM" id="Phobius"/>
    </source>
</evidence>
<dbReference type="PANTHER" id="PTHR12277:SF81">
    <property type="entry name" value="PROTEIN ABHD13"/>
    <property type="match status" value="1"/>
</dbReference>
<protein>
    <submittedName>
        <fullName evidence="3">Alpha/beta-hydrolase</fullName>
    </submittedName>
</protein>
<accession>A0A1X0RJS5</accession>
<feature type="domain" description="Serine aminopeptidase S33" evidence="2">
    <location>
        <begin position="121"/>
        <end position="223"/>
    </location>
</feature>
<dbReference type="GO" id="GO:0016020">
    <property type="term" value="C:membrane"/>
    <property type="evidence" value="ECO:0007669"/>
    <property type="project" value="TreeGrafter"/>
</dbReference>
<organism evidence="3 4">
    <name type="scientific">Rhizopus microsporus</name>
    <dbReference type="NCBI Taxonomy" id="58291"/>
    <lineage>
        <taxon>Eukaryota</taxon>
        <taxon>Fungi</taxon>
        <taxon>Fungi incertae sedis</taxon>
        <taxon>Mucoromycota</taxon>
        <taxon>Mucoromycotina</taxon>
        <taxon>Mucoromycetes</taxon>
        <taxon>Mucorales</taxon>
        <taxon>Mucorineae</taxon>
        <taxon>Rhizopodaceae</taxon>
        <taxon>Rhizopus</taxon>
    </lineage>
</organism>
<dbReference type="InterPro" id="IPR022742">
    <property type="entry name" value="Hydrolase_4"/>
</dbReference>
<feature type="transmembrane region" description="Helical" evidence="1">
    <location>
        <begin position="12"/>
        <end position="35"/>
    </location>
</feature>
<evidence type="ECO:0000259" key="2">
    <source>
        <dbReference type="Pfam" id="PF12146"/>
    </source>
</evidence>
<dbReference type="AlphaFoldDB" id="A0A1X0RJS5"/>
<name>A0A1X0RJS5_RHIZD</name>
<keyword evidence="1" id="KW-0812">Transmembrane</keyword>
<dbReference type="OMA" id="QYWTSED"/>
<dbReference type="GO" id="GO:0008474">
    <property type="term" value="F:palmitoyl-(protein) hydrolase activity"/>
    <property type="evidence" value="ECO:0007669"/>
    <property type="project" value="TreeGrafter"/>
</dbReference>
<keyword evidence="3" id="KW-0378">Hydrolase</keyword>
<dbReference type="InterPro" id="IPR029058">
    <property type="entry name" value="AB_hydrolase_fold"/>
</dbReference>
<proteinExistence type="predicted"/>
<dbReference type="SUPFAM" id="SSF53474">
    <property type="entry name" value="alpha/beta-Hydrolases"/>
    <property type="match status" value="1"/>
</dbReference>
<gene>
    <name evidence="3" type="ORF">BCV71DRAFT_282403</name>
</gene>
<sequence>MAEFFWKPNIPAWLNYCLTVTGLTGLTGVILLYIYQCKLIYPASIPEGSRQHVDTPSKYGMEYTEVTLTTRDNIKLKSYIILQPDKEVAKRSPTILYFHANAGNMGHRLPIAKILYERFKCNIVMLSYRGYGQSEGTPNEKGLKIDAQTMLDYVREHPILKDTPLVAYGQSIGGAVAIDLVSRNENSFSGLMIENTFLSLHKVIPNVMPFLKHFTFLCHQHWPSEKYIRQIVRTPILFLAGSKDELVPPSHMVELRELSESPNKTWVAFSQGTHNDTFMQPGYFTAIRDFLEKSVLHIDHEEQVQQEKKEKDKVVLDESYIDGKLPEDNDRSYQLVSGVTDEKGMAHSFQLEEVELEEE</sequence>
<evidence type="ECO:0000313" key="3">
    <source>
        <dbReference type="EMBL" id="ORE12277.1"/>
    </source>
</evidence>
<dbReference type="Gene3D" id="3.40.50.1820">
    <property type="entry name" value="alpha/beta hydrolase"/>
    <property type="match status" value="1"/>
</dbReference>
<dbReference type="Proteomes" id="UP000242381">
    <property type="component" value="Unassembled WGS sequence"/>
</dbReference>
<dbReference type="VEuPathDB" id="FungiDB:BCV72DRAFT_29142"/>
<dbReference type="EMBL" id="KV921728">
    <property type="protein sequence ID" value="ORE12277.1"/>
    <property type="molecule type" value="Genomic_DNA"/>
</dbReference>
<dbReference type="Pfam" id="PF12146">
    <property type="entry name" value="Hydrolase_4"/>
    <property type="match status" value="1"/>
</dbReference>
<reference evidence="3 4" key="1">
    <citation type="journal article" date="2016" name="Proc. Natl. Acad. Sci. U.S.A.">
        <title>Lipid metabolic changes in an early divergent fungus govern the establishment of a mutualistic symbiosis with endobacteria.</title>
        <authorList>
            <person name="Lastovetsky O.A."/>
            <person name="Gaspar M.L."/>
            <person name="Mondo S.J."/>
            <person name="LaButti K.M."/>
            <person name="Sandor L."/>
            <person name="Grigoriev I.V."/>
            <person name="Henry S.A."/>
            <person name="Pawlowska T.E."/>
        </authorList>
    </citation>
    <scope>NUCLEOTIDE SEQUENCE [LARGE SCALE GENOMIC DNA]</scope>
    <source>
        <strain evidence="3 4">ATCC 11559</strain>
    </source>
</reference>
<keyword evidence="1" id="KW-1133">Transmembrane helix</keyword>
<keyword evidence="1" id="KW-0472">Membrane</keyword>
<evidence type="ECO:0000313" key="4">
    <source>
        <dbReference type="Proteomes" id="UP000242381"/>
    </source>
</evidence>
<dbReference type="PANTHER" id="PTHR12277">
    <property type="entry name" value="ALPHA/BETA HYDROLASE DOMAIN-CONTAINING PROTEIN"/>
    <property type="match status" value="1"/>
</dbReference>